<keyword evidence="4" id="KW-0378">Hydrolase</keyword>
<dbReference type="Proteomes" id="UP001232245">
    <property type="component" value="Unassembled WGS sequence"/>
</dbReference>
<evidence type="ECO:0000256" key="4">
    <source>
        <dbReference type="ARBA" id="ARBA00022801"/>
    </source>
</evidence>
<evidence type="ECO:0000256" key="1">
    <source>
        <dbReference type="ARBA" id="ARBA00000798"/>
    </source>
</evidence>
<evidence type="ECO:0000256" key="3">
    <source>
        <dbReference type="ARBA" id="ARBA00012027"/>
    </source>
</evidence>
<dbReference type="SUPFAM" id="SSF56024">
    <property type="entry name" value="Phospholipase D/nuclease"/>
    <property type="match status" value="1"/>
</dbReference>
<name>A0ABT9YXH1_9BACI</name>
<dbReference type="Pfam" id="PF13091">
    <property type="entry name" value="PLDc_2"/>
    <property type="match status" value="1"/>
</dbReference>
<evidence type="ECO:0000313" key="8">
    <source>
        <dbReference type="EMBL" id="MDQ0224028.1"/>
    </source>
</evidence>
<comment type="caution">
    <text evidence="8">The sequence shown here is derived from an EMBL/GenBank/DDBJ whole genome shotgun (WGS) entry which is preliminary data.</text>
</comment>
<protein>
    <recommendedName>
        <fullName evidence="3">phospholipase D</fullName>
        <ecNumber evidence="3">3.1.4.4</ecNumber>
    </recommendedName>
</protein>
<dbReference type="PROSITE" id="PS50035">
    <property type="entry name" value="PLD"/>
    <property type="match status" value="1"/>
</dbReference>
<keyword evidence="9" id="KW-1185">Reference proteome</keyword>
<gene>
    <name evidence="8" type="ORF">J2S02_000350</name>
</gene>
<comment type="catalytic activity">
    <reaction evidence="1">
        <text>a 1,2-diacyl-sn-glycero-3-phosphocholine + H2O = a 1,2-diacyl-sn-glycero-3-phosphate + choline + H(+)</text>
        <dbReference type="Rhea" id="RHEA:14445"/>
        <dbReference type="ChEBI" id="CHEBI:15354"/>
        <dbReference type="ChEBI" id="CHEBI:15377"/>
        <dbReference type="ChEBI" id="CHEBI:15378"/>
        <dbReference type="ChEBI" id="CHEBI:57643"/>
        <dbReference type="ChEBI" id="CHEBI:58608"/>
        <dbReference type="EC" id="3.1.4.4"/>
    </reaction>
</comment>
<evidence type="ECO:0000259" key="7">
    <source>
        <dbReference type="PROSITE" id="PS50035"/>
    </source>
</evidence>
<sequence>MKNSILYILLVLSFIINIFFTITSALDGESDVSDTKLSFSLSDIKGNPEEALLKVIHTTKKELNIAIYNFDNEQILAAILDAEKRGVSIRIITDAKKAENSDSWAIFQNLKEHNIPIKINKEQKMHMKLSISDKKTVVTGSFNYTKKSAEENQEILLAINDIKMAKSMNKVFMELWESDSLEELDL</sequence>
<dbReference type="InterPro" id="IPR001736">
    <property type="entry name" value="PLipase_D/transphosphatidylase"/>
</dbReference>
<organism evidence="8 9">
    <name type="scientific">Metabacillus niabensis</name>
    <dbReference type="NCBI Taxonomy" id="324854"/>
    <lineage>
        <taxon>Bacteria</taxon>
        <taxon>Bacillati</taxon>
        <taxon>Bacillota</taxon>
        <taxon>Bacilli</taxon>
        <taxon>Bacillales</taxon>
        <taxon>Bacillaceae</taxon>
        <taxon>Metabacillus</taxon>
    </lineage>
</organism>
<dbReference type="PANTHER" id="PTHR43856:SF1">
    <property type="entry name" value="MITOCHONDRIAL CARDIOLIPIN HYDROLASE"/>
    <property type="match status" value="1"/>
</dbReference>
<keyword evidence="5" id="KW-0442">Lipid degradation</keyword>
<accession>A0ABT9YXH1</accession>
<dbReference type="InterPro" id="IPR025202">
    <property type="entry name" value="PLD-like_dom"/>
</dbReference>
<dbReference type="PANTHER" id="PTHR43856">
    <property type="entry name" value="CARDIOLIPIN HYDROLASE"/>
    <property type="match status" value="1"/>
</dbReference>
<dbReference type="RefSeq" id="WP_095298481.1">
    <property type="nucleotide sequence ID" value="NZ_CADEPK010000120.1"/>
</dbReference>
<dbReference type="EC" id="3.1.4.4" evidence="3"/>
<reference evidence="8 9" key="1">
    <citation type="submission" date="2023-07" db="EMBL/GenBank/DDBJ databases">
        <title>Genomic Encyclopedia of Type Strains, Phase IV (KMG-IV): sequencing the most valuable type-strain genomes for metagenomic binning, comparative biology and taxonomic classification.</title>
        <authorList>
            <person name="Goeker M."/>
        </authorList>
    </citation>
    <scope>NUCLEOTIDE SEQUENCE [LARGE SCALE GENOMIC DNA]</scope>
    <source>
        <strain evidence="8 9">DSM 17723</strain>
    </source>
</reference>
<feature type="domain" description="PLD phosphodiesterase" evidence="7">
    <location>
        <begin position="121"/>
        <end position="148"/>
    </location>
</feature>
<comment type="similarity">
    <text evidence="2">Belongs to the phospholipase D family.</text>
</comment>
<dbReference type="EMBL" id="JAUSTZ010000001">
    <property type="protein sequence ID" value="MDQ0224028.1"/>
    <property type="molecule type" value="Genomic_DNA"/>
</dbReference>
<dbReference type="Gene3D" id="3.30.870.10">
    <property type="entry name" value="Endonuclease Chain A"/>
    <property type="match status" value="1"/>
</dbReference>
<evidence type="ECO:0000256" key="2">
    <source>
        <dbReference type="ARBA" id="ARBA00008664"/>
    </source>
</evidence>
<evidence type="ECO:0000256" key="5">
    <source>
        <dbReference type="ARBA" id="ARBA00022963"/>
    </source>
</evidence>
<proteinExistence type="inferred from homology"/>
<keyword evidence="6" id="KW-0443">Lipid metabolism</keyword>
<evidence type="ECO:0000313" key="9">
    <source>
        <dbReference type="Proteomes" id="UP001232245"/>
    </source>
</evidence>
<evidence type="ECO:0000256" key="6">
    <source>
        <dbReference type="ARBA" id="ARBA00023098"/>
    </source>
</evidence>
<dbReference type="InterPro" id="IPR051406">
    <property type="entry name" value="PLD_domain"/>
</dbReference>